<feature type="transmembrane region" description="Helical" evidence="9">
    <location>
        <begin position="56"/>
        <end position="80"/>
    </location>
</feature>
<sequence>MILPVPIIKDPTIKLKAVYHQYIICVLTYSLSCLCELATEVFWLSCQLFLLVKERIYIEAIANSMRFLVIFLGLFCLPITAHNSMFILALPQIVHGVALLFLYLIFFRRRLSQSPLQSGELSLTCLSDLAPSLSDGFDAKSLHLCKEFYAQNVLKQFLTEGERYLISGLHLLSYSQQAIYDLVSNLASIPLRIIFTPMDESCHLVFSQSLMRGISPLNHDKERLRAVFRLYQVAMRASFLVSIVGVVFAQGYSKPFMILYTGIPEGVSLLRMLSVHVLVCGLNGPTEAFMHAAMSPKEIARFNWVMLGFSMLFLSLSIGLSRVIGFDGFVLANLVNIGARFWYALQYLREFIYKADRRGTENYLPDGNSVLLAMAPSKLLVIHLTIVLLVTTISQSVFCFHNKPCFLYHCGIIGVPSVLLTLFLLYREEKPLLQLLLRRRIN</sequence>
<evidence type="ECO:0000256" key="2">
    <source>
        <dbReference type="ARBA" id="ARBA00004922"/>
    </source>
</evidence>
<feature type="transmembrane region" description="Helical" evidence="9">
    <location>
        <begin position="406"/>
        <end position="426"/>
    </location>
</feature>
<keyword evidence="5" id="KW-0256">Endoplasmic reticulum</keyword>
<comment type="similarity">
    <text evidence="3 9">Belongs to the RFT1 family.</text>
</comment>
<reference evidence="10 11" key="1">
    <citation type="submission" date="2024-11" db="EMBL/GenBank/DDBJ databases">
        <title>Adaptive evolution of stress response genes in parasites aligns with host niche diversity.</title>
        <authorList>
            <person name="Hahn C."/>
            <person name="Resl P."/>
        </authorList>
    </citation>
    <scope>NUCLEOTIDE SEQUENCE [LARGE SCALE GENOMIC DNA]</scope>
    <source>
        <strain evidence="10">EGGRZ-B1_66</strain>
        <tissue evidence="10">Body</tissue>
    </source>
</reference>
<comment type="caution">
    <text evidence="10">The sequence shown here is derived from an EMBL/GenBank/DDBJ whole genome shotgun (WGS) entry which is preliminary data.</text>
</comment>
<comment type="pathway">
    <text evidence="2">Protein modification; protein glycosylation.</text>
</comment>
<keyword evidence="11" id="KW-1185">Reference proteome</keyword>
<dbReference type="GO" id="GO:0005789">
    <property type="term" value="C:endoplasmic reticulum membrane"/>
    <property type="evidence" value="ECO:0007669"/>
    <property type="project" value="UniProtKB-SubCell"/>
</dbReference>
<proteinExistence type="inferred from homology"/>
<evidence type="ECO:0000256" key="3">
    <source>
        <dbReference type="ARBA" id="ARBA00010288"/>
    </source>
</evidence>
<comment type="caution">
    <text evidence="9">Lacks conserved residue(s) required for the propagation of feature annotation.</text>
</comment>
<evidence type="ECO:0000256" key="8">
    <source>
        <dbReference type="ARBA" id="ARBA00045912"/>
    </source>
</evidence>
<feature type="transmembrane region" description="Helical" evidence="9">
    <location>
        <begin position="20"/>
        <end position="44"/>
    </location>
</feature>
<protein>
    <recommendedName>
        <fullName evidence="9">Protein RFT1 homolog</fullName>
    </recommendedName>
</protein>
<evidence type="ECO:0000256" key="7">
    <source>
        <dbReference type="ARBA" id="ARBA00023136"/>
    </source>
</evidence>
<dbReference type="Pfam" id="PF04506">
    <property type="entry name" value="Rft-1"/>
    <property type="match status" value="1"/>
</dbReference>
<keyword evidence="4 9" id="KW-0812">Transmembrane</keyword>
<feature type="transmembrane region" description="Helical" evidence="9">
    <location>
        <begin position="233"/>
        <end position="252"/>
    </location>
</feature>
<accession>A0ABD2Q8Q6</accession>
<feature type="transmembrane region" description="Helical" evidence="9">
    <location>
        <begin position="369"/>
        <end position="394"/>
    </location>
</feature>
<dbReference type="PANTHER" id="PTHR13117:SF5">
    <property type="entry name" value="PROTEIN RFT1 HOMOLOG"/>
    <property type="match status" value="1"/>
</dbReference>
<dbReference type="AlphaFoldDB" id="A0ABD2Q8Q6"/>
<dbReference type="InterPro" id="IPR007594">
    <property type="entry name" value="RFT1"/>
</dbReference>
<keyword evidence="7 9" id="KW-0472">Membrane</keyword>
<gene>
    <name evidence="10" type="primary">RFT1</name>
    <name evidence="10" type="ORF">Ciccas_005486</name>
</gene>
<name>A0ABD2Q8Q6_9PLAT</name>
<feature type="transmembrane region" description="Helical" evidence="9">
    <location>
        <begin position="86"/>
        <end position="107"/>
    </location>
</feature>
<evidence type="ECO:0000256" key="4">
    <source>
        <dbReference type="ARBA" id="ARBA00022692"/>
    </source>
</evidence>
<comment type="subcellular location">
    <subcellularLocation>
        <location evidence="1 9">Endoplasmic reticulum membrane</location>
        <topology evidence="1 9">Multi-pass membrane protein</topology>
    </subcellularLocation>
</comment>
<dbReference type="PANTHER" id="PTHR13117">
    <property type="entry name" value="ENDOPLASMIC RETICULUM MULTISPAN TRANSMEMBRANE PROTEIN-RELATED"/>
    <property type="match status" value="1"/>
</dbReference>
<evidence type="ECO:0000256" key="5">
    <source>
        <dbReference type="ARBA" id="ARBA00022824"/>
    </source>
</evidence>
<evidence type="ECO:0000256" key="6">
    <source>
        <dbReference type="ARBA" id="ARBA00022989"/>
    </source>
</evidence>
<organism evidence="10 11">
    <name type="scientific">Cichlidogyrus casuarinus</name>
    <dbReference type="NCBI Taxonomy" id="1844966"/>
    <lineage>
        <taxon>Eukaryota</taxon>
        <taxon>Metazoa</taxon>
        <taxon>Spiralia</taxon>
        <taxon>Lophotrochozoa</taxon>
        <taxon>Platyhelminthes</taxon>
        <taxon>Monogenea</taxon>
        <taxon>Monopisthocotylea</taxon>
        <taxon>Dactylogyridea</taxon>
        <taxon>Ancyrocephalidae</taxon>
        <taxon>Cichlidogyrus</taxon>
    </lineage>
</organism>
<evidence type="ECO:0000256" key="1">
    <source>
        <dbReference type="ARBA" id="ARBA00004477"/>
    </source>
</evidence>
<feature type="transmembrane region" description="Helical" evidence="9">
    <location>
        <begin position="272"/>
        <end position="290"/>
    </location>
</feature>
<evidence type="ECO:0000313" key="11">
    <source>
        <dbReference type="Proteomes" id="UP001626550"/>
    </source>
</evidence>
<dbReference type="Proteomes" id="UP001626550">
    <property type="component" value="Unassembled WGS sequence"/>
</dbReference>
<keyword evidence="6 9" id="KW-1133">Transmembrane helix</keyword>
<comment type="function">
    <text evidence="8 9">Intramembrane glycolipid transporter that operates in the biosynthetic pathway of dolichol-linked oligosaccharides, the glycan precursors employed in protein asparagine (N)-glycosylation. The sequential addition of sugars to dolichol pyrophosphate produces dolichol-linked oligosaccharides containing fourteen sugars, including two GlcNAcs, nine mannoses and three glucoses. Once assembled, the oligosaccharide is transferred from the lipid to nascent proteins by oligosaccharyltransferases. The assembly of dolichol-linked oligosaccharides begins on the cytosolic side of the endoplasmic reticulum membrane and finishes in its lumen. RFT1 could mediate the translocation of the cytosolically oriented intermediate DolPP-GlcNAc2Man5, produced by ALG11, into the ER lumen where dolichol-linked oligosaccharides assembly continues. However, the intramembrane lipid transporter activity could not be confirmed in vitro.</text>
</comment>
<dbReference type="EMBL" id="JBJKFK010000646">
    <property type="protein sequence ID" value="KAL3315873.1"/>
    <property type="molecule type" value="Genomic_DNA"/>
</dbReference>
<feature type="transmembrane region" description="Helical" evidence="9">
    <location>
        <begin position="302"/>
        <end position="324"/>
    </location>
</feature>
<evidence type="ECO:0000313" key="10">
    <source>
        <dbReference type="EMBL" id="KAL3315873.1"/>
    </source>
</evidence>
<evidence type="ECO:0000256" key="9">
    <source>
        <dbReference type="RuleBase" id="RU365067"/>
    </source>
</evidence>